<dbReference type="EMBL" id="QFYQ01000001">
    <property type="protein sequence ID" value="RAK53587.1"/>
    <property type="molecule type" value="Genomic_DNA"/>
</dbReference>
<evidence type="ECO:0000313" key="3">
    <source>
        <dbReference type="Proteomes" id="UP000249254"/>
    </source>
</evidence>
<dbReference type="Pfam" id="PF06347">
    <property type="entry name" value="SH3_4"/>
    <property type="match status" value="2"/>
</dbReference>
<dbReference type="AlphaFoldDB" id="A0A328AGE0"/>
<organism evidence="2 3">
    <name type="scientific">Phenylobacterium soli</name>
    <dbReference type="NCBI Taxonomy" id="2170551"/>
    <lineage>
        <taxon>Bacteria</taxon>
        <taxon>Pseudomonadati</taxon>
        <taxon>Pseudomonadota</taxon>
        <taxon>Alphaproteobacteria</taxon>
        <taxon>Caulobacterales</taxon>
        <taxon>Caulobacteraceae</taxon>
        <taxon>Phenylobacterium</taxon>
    </lineage>
</organism>
<evidence type="ECO:0000313" key="2">
    <source>
        <dbReference type="EMBL" id="RAK53587.1"/>
    </source>
</evidence>
<dbReference type="InterPro" id="IPR010466">
    <property type="entry name" value="DUF1058"/>
</dbReference>
<dbReference type="RefSeq" id="WP_111527339.1">
    <property type="nucleotide sequence ID" value="NZ_JBHRSG010000005.1"/>
</dbReference>
<gene>
    <name evidence="2" type="ORF">DJ017_03115</name>
</gene>
<sequence length="174" mass="18998">MGIGLTRRTASLVGATLGFLLAASAVPSAGAERQTPSGLPVPRYVSLKFDRVNARAGPGDDHRLLWVYTVKGLPVQVVAETSEWRRVCDPQGGLVWVHKRTTDGRRMVMNTREARVTLLRRPKPDAKPAAFLNSRALAALDRCEKGWCRVKADGVSGWAREGDLWGTAEAPQCH</sequence>
<name>A0A328AGE0_9CAUL</name>
<comment type="caution">
    <text evidence="2">The sequence shown here is derived from an EMBL/GenBank/DDBJ whole genome shotgun (WGS) entry which is preliminary data.</text>
</comment>
<feature type="signal peptide" evidence="1">
    <location>
        <begin position="1"/>
        <end position="25"/>
    </location>
</feature>
<evidence type="ECO:0000256" key="1">
    <source>
        <dbReference type="SAM" id="SignalP"/>
    </source>
</evidence>
<accession>A0A328AGE0</accession>
<protein>
    <recommendedName>
        <fullName evidence="4">Aspartyl-trna synthetase</fullName>
    </recommendedName>
</protein>
<feature type="chain" id="PRO_5016412436" description="Aspartyl-trna synthetase" evidence="1">
    <location>
        <begin position="26"/>
        <end position="174"/>
    </location>
</feature>
<dbReference type="Gene3D" id="2.30.30.40">
    <property type="entry name" value="SH3 Domains"/>
    <property type="match status" value="1"/>
</dbReference>
<keyword evidence="1" id="KW-0732">Signal</keyword>
<dbReference type="OrthoDB" id="9810773at2"/>
<evidence type="ECO:0008006" key="4">
    <source>
        <dbReference type="Google" id="ProtNLM"/>
    </source>
</evidence>
<keyword evidence="3" id="KW-1185">Reference proteome</keyword>
<dbReference type="Proteomes" id="UP000249254">
    <property type="component" value="Unassembled WGS sequence"/>
</dbReference>
<reference evidence="3" key="1">
    <citation type="submission" date="2018-05" db="EMBL/GenBank/DDBJ databases">
        <authorList>
            <person name="Li X."/>
        </authorList>
    </citation>
    <scope>NUCLEOTIDE SEQUENCE [LARGE SCALE GENOMIC DNA]</scope>
    <source>
        <strain evidence="3">LX32</strain>
    </source>
</reference>
<proteinExistence type="predicted"/>